<feature type="transmembrane region" description="Helical" evidence="11">
    <location>
        <begin position="12"/>
        <end position="32"/>
    </location>
</feature>
<dbReference type="SMART" id="SM00564">
    <property type="entry name" value="PQQ"/>
    <property type="match status" value="7"/>
</dbReference>
<proteinExistence type="inferred from homology"/>
<keyword evidence="4" id="KW-0732">Signal</keyword>
<keyword evidence="14" id="KW-0449">Lipoprotein</keyword>
<dbReference type="InterPro" id="IPR018704">
    <property type="entry name" value="SecYEG/CpoB_TPR"/>
</dbReference>
<comment type="subcellular location">
    <subcellularLocation>
        <location evidence="1">Cell membrane</location>
        <topology evidence="1">Single-pass type II membrane protein</topology>
    </subcellularLocation>
</comment>
<accession>A0A0A2W1I8</accession>
<dbReference type="InterPro" id="IPR017687">
    <property type="entry name" value="BamB"/>
</dbReference>
<protein>
    <recommendedName>
        <fullName evidence="10">Ancillary SecYEG translocon subunit</fullName>
    </recommendedName>
</protein>
<evidence type="ECO:0000256" key="9">
    <source>
        <dbReference type="ARBA" id="ARBA00024197"/>
    </source>
</evidence>
<dbReference type="AlphaFoldDB" id="A0A0A2W1I8"/>
<dbReference type="HAMAP" id="MF_00923">
    <property type="entry name" value="OM_assembly_BamB"/>
    <property type="match status" value="1"/>
</dbReference>
<dbReference type="PANTHER" id="PTHR38035">
    <property type="entry name" value="UPF0070 PROTEIN YFGM"/>
    <property type="match status" value="1"/>
</dbReference>
<gene>
    <name evidence="14" type="ORF">BBAD15_g334</name>
</gene>
<feature type="domain" description="Ancillary SecYEG translocon subunit/Cell division coordinator CpoB TPR" evidence="12">
    <location>
        <begin position="5"/>
        <end position="177"/>
    </location>
</feature>
<keyword evidence="8" id="KW-0998">Cell outer membrane</keyword>
<evidence type="ECO:0000256" key="5">
    <source>
        <dbReference type="ARBA" id="ARBA00022989"/>
    </source>
</evidence>
<dbReference type="InterPro" id="IPR011990">
    <property type="entry name" value="TPR-like_helical_dom_sf"/>
</dbReference>
<dbReference type="NCBIfam" id="NF008351">
    <property type="entry name" value="PRK11138.1"/>
    <property type="match status" value="1"/>
</dbReference>
<keyword evidence="7" id="KW-0143">Chaperone</keyword>
<evidence type="ECO:0000256" key="7">
    <source>
        <dbReference type="ARBA" id="ARBA00023186"/>
    </source>
</evidence>
<evidence type="ECO:0000259" key="12">
    <source>
        <dbReference type="Pfam" id="PF09976"/>
    </source>
</evidence>
<dbReference type="EMBL" id="ANFO01000024">
    <property type="protein sequence ID" value="KGQ13738.1"/>
    <property type="molecule type" value="Genomic_DNA"/>
</dbReference>
<dbReference type="CDD" id="cd10276">
    <property type="entry name" value="BamB_YfgL"/>
    <property type="match status" value="1"/>
</dbReference>
<keyword evidence="6 11" id="KW-0472">Membrane</keyword>
<feature type="domain" description="Pyrrolo-quinoline quinone repeat" evidence="13">
    <location>
        <begin position="256"/>
        <end position="498"/>
    </location>
</feature>
<dbReference type="GO" id="GO:0044877">
    <property type="term" value="F:protein-containing complex binding"/>
    <property type="evidence" value="ECO:0007669"/>
    <property type="project" value="InterPro"/>
</dbReference>
<dbReference type="InterPro" id="IPR018391">
    <property type="entry name" value="PQQ_b-propeller_rpt"/>
</dbReference>
<comment type="similarity">
    <text evidence="9">Belongs to the YfgM family.</text>
</comment>
<evidence type="ECO:0000256" key="1">
    <source>
        <dbReference type="ARBA" id="ARBA00004401"/>
    </source>
</evidence>
<evidence type="ECO:0000256" key="10">
    <source>
        <dbReference type="ARBA" id="ARBA00024235"/>
    </source>
</evidence>
<sequence>MEAVKRFFAENGKALVVGVVLGIGALVGWRYWNGHQDDSMREASLAYQNVTSAVKADQPQTLEAVEKFAADNKNTYGALAALELAQQFVDKNELDKAATQLQNGLSSTKDENMQALINLRLARIQIQQKQADAALKTLDSVKGEGWVAMVADLRGEALLSKGDKQGARDAWSKAKRDPMQLRKLFVPGLLSLTLLSGCSLFSGEEDVVKMSPLPTVENQFTPQKAWSTSVGDGIGDFYSNLHPAWQGSTIYAADRRGTVKAVNADDGKEEWKVDLSEKTGFFSSNIPALLSGGLTVDGGHVYVGSEKAKVFALNTSDGSIAWQTKVAGEALSRPVVSDGVVLIHTSNGMLQALNEADGAVKWSVNLDMPALSLRGESAPATAFGAAIVGGDNGRVSAVLMQQGQLIWQQRISQATGATEIDRLSDVDTTPVIVNGVVYALAYNGNLTALDLRSGQIMWKREMGSVNDFIVDGNRIYLVDQNDRVVALNVDGGVTLWTQSDLLHRNLTAPVLYNGYLVVGDSEGYMHWINNDDGRFVAQQKVDSSGFQTTPVVASDKLLIQAKDGTLYAIKR</sequence>
<dbReference type="Proteomes" id="UP000030106">
    <property type="component" value="Unassembled WGS sequence"/>
</dbReference>
<dbReference type="InterPro" id="IPR026039">
    <property type="entry name" value="YfgM"/>
</dbReference>
<dbReference type="InterPro" id="IPR002372">
    <property type="entry name" value="PQQ_rpt_dom"/>
</dbReference>
<dbReference type="PANTHER" id="PTHR38035:SF1">
    <property type="entry name" value="ANCILLARY SECYEG TRANSLOCON SUBUNIT"/>
    <property type="match status" value="1"/>
</dbReference>
<dbReference type="SUPFAM" id="SSF50998">
    <property type="entry name" value="Quinoprotein alcohol dehydrogenase-like"/>
    <property type="match status" value="1"/>
</dbReference>
<dbReference type="STRING" id="1245745.A0A0A2W1I8"/>
<evidence type="ECO:0000256" key="4">
    <source>
        <dbReference type="ARBA" id="ARBA00022729"/>
    </source>
</evidence>
<dbReference type="InterPro" id="IPR015943">
    <property type="entry name" value="WD40/YVTN_repeat-like_dom_sf"/>
</dbReference>
<comment type="caution">
    <text evidence="14">The sequence shown here is derived from an EMBL/GenBank/DDBJ whole genome shotgun (WGS) entry which is preliminary data.</text>
</comment>
<dbReference type="Pfam" id="PF09976">
    <property type="entry name" value="TPR_21"/>
    <property type="match status" value="1"/>
</dbReference>
<organism evidence="14 15">
    <name type="scientific">Beauveria bassiana D1-5</name>
    <dbReference type="NCBI Taxonomy" id="1245745"/>
    <lineage>
        <taxon>Eukaryota</taxon>
        <taxon>Fungi</taxon>
        <taxon>Dikarya</taxon>
        <taxon>Ascomycota</taxon>
        <taxon>Pezizomycotina</taxon>
        <taxon>Sordariomycetes</taxon>
        <taxon>Hypocreomycetidae</taxon>
        <taxon>Hypocreales</taxon>
        <taxon>Cordycipitaceae</taxon>
        <taxon>Beauveria</taxon>
    </lineage>
</organism>
<dbReference type="GO" id="GO:0005886">
    <property type="term" value="C:plasma membrane"/>
    <property type="evidence" value="ECO:0007669"/>
    <property type="project" value="UniProtKB-SubCell"/>
</dbReference>
<dbReference type="Pfam" id="PF13360">
    <property type="entry name" value="PQQ_2"/>
    <property type="match status" value="1"/>
</dbReference>
<dbReference type="NCBIfam" id="TIGR03300">
    <property type="entry name" value="assembly_YfgL"/>
    <property type="match status" value="1"/>
</dbReference>
<evidence type="ECO:0000313" key="15">
    <source>
        <dbReference type="Proteomes" id="UP000030106"/>
    </source>
</evidence>
<dbReference type="SUPFAM" id="SSF48452">
    <property type="entry name" value="TPR-like"/>
    <property type="match status" value="1"/>
</dbReference>
<reference evidence="14 15" key="1">
    <citation type="submission" date="2012-10" db="EMBL/GenBank/DDBJ databases">
        <title>Genome sequencing and analysis of entomopathogenic fungi Beauveria bassiana D1-5.</title>
        <authorList>
            <person name="Li Q."/>
            <person name="Wang L."/>
            <person name="Zhang Z."/>
            <person name="Wang Q."/>
            <person name="Ren J."/>
            <person name="Wang M."/>
            <person name="Xu W."/>
            <person name="Wang J."/>
            <person name="Lu Y."/>
            <person name="Du Q."/>
            <person name="Sun Z."/>
        </authorList>
    </citation>
    <scope>NUCLEOTIDE SEQUENCE [LARGE SCALE GENOMIC DNA]</scope>
    <source>
        <strain evidence="14 15">D1-5</strain>
    </source>
</reference>
<evidence type="ECO:0000313" key="14">
    <source>
        <dbReference type="EMBL" id="KGQ13738.1"/>
    </source>
</evidence>
<evidence type="ECO:0000256" key="3">
    <source>
        <dbReference type="ARBA" id="ARBA00022692"/>
    </source>
</evidence>
<keyword evidence="3 11" id="KW-0812">Transmembrane</keyword>
<keyword evidence="2" id="KW-1003">Cell membrane</keyword>
<evidence type="ECO:0000256" key="6">
    <source>
        <dbReference type="ARBA" id="ARBA00023136"/>
    </source>
</evidence>
<evidence type="ECO:0000256" key="2">
    <source>
        <dbReference type="ARBA" id="ARBA00022475"/>
    </source>
</evidence>
<evidence type="ECO:0000256" key="8">
    <source>
        <dbReference type="ARBA" id="ARBA00023237"/>
    </source>
</evidence>
<dbReference type="Gene3D" id="2.130.10.10">
    <property type="entry name" value="YVTN repeat-like/Quinoprotein amine dehydrogenase"/>
    <property type="match status" value="1"/>
</dbReference>
<dbReference type="InterPro" id="IPR011047">
    <property type="entry name" value="Quinoprotein_ADH-like_sf"/>
</dbReference>
<evidence type="ECO:0000259" key="13">
    <source>
        <dbReference type="Pfam" id="PF13360"/>
    </source>
</evidence>
<evidence type="ECO:0000256" key="11">
    <source>
        <dbReference type="SAM" id="Phobius"/>
    </source>
</evidence>
<name>A0A0A2W1I8_BEABA</name>
<keyword evidence="5 11" id="KW-1133">Transmembrane helix</keyword>
<dbReference type="HOGENOM" id="CLU_027480_0_1_1"/>